<reference evidence="1" key="2">
    <citation type="journal article" date="2024" name="Plant">
        <title>Genomic evolution and insights into agronomic trait innovations of Sesamum species.</title>
        <authorList>
            <person name="Miao H."/>
            <person name="Wang L."/>
            <person name="Qu L."/>
            <person name="Liu H."/>
            <person name="Sun Y."/>
            <person name="Le M."/>
            <person name="Wang Q."/>
            <person name="Wei S."/>
            <person name="Zheng Y."/>
            <person name="Lin W."/>
            <person name="Duan Y."/>
            <person name="Cao H."/>
            <person name="Xiong S."/>
            <person name="Wang X."/>
            <person name="Wei L."/>
            <person name="Li C."/>
            <person name="Ma Q."/>
            <person name="Ju M."/>
            <person name="Zhao R."/>
            <person name="Li G."/>
            <person name="Mu C."/>
            <person name="Tian Q."/>
            <person name="Mei H."/>
            <person name="Zhang T."/>
            <person name="Gao T."/>
            <person name="Zhang H."/>
        </authorList>
    </citation>
    <scope>NUCLEOTIDE SEQUENCE</scope>
    <source>
        <strain evidence="1">K16</strain>
    </source>
</reference>
<accession>A0AAE1X1Y4</accession>
<dbReference type="AlphaFoldDB" id="A0AAE1X1Y4"/>
<dbReference type="Proteomes" id="UP001289374">
    <property type="component" value="Unassembled WGS sequence"/>
</dbReference>
<gene>
    <name evidence="1" type="ORF">Sango_0752500</name>
</gene>
<dbReference type="Pfam" id="PF13233">
    <property type="entry name" value="Complex1_LYR_2"/>
    <property type="match status" value="1"/>
</dbReference>
<dbReference type="PANTHER" id="PTHR35763">
    <property type="entry name" value="COMPLEX 1 LYR-LIKE PROTEIN"/>
    <property type="match status" value="1"/>
</dbReference>
<comment type="caution">
    <text evidence="1">The sequence shown here is derived from an EMBL/GenBank/DDBJ whole genome shotgun (WGS) entry which is preliminary data.</text>
</comment>
<protein>
    <submittedName>
        <fullName evidence="1">Uncharacterized protein</fullName>
    </submittedName>
</protein>
<evidence type="ECO:0000313" key="1">
    <source>
        <dbReference type="EMBL" id="KAK4403839.1"/>
    </source>
</evidence>
<dbReference type="EMBL" id="JACGWL010000004">
    <property type="protein sequence ID" value="KAK4403839.1"/>
    <property type="molecule type" value="Genomic_DNA"/>
</dbReference>
<evidence type="ECO:0000313" key="2">
    <source>
        <dbReference type="Proteomes" id="UP001289374"/>
    </source>
</evidence>
<name>A0AAE1X1Y4_9LAMI</name>
<proteinExistence type="predicted"/>
<reference evidence="1" key="1">
    <citation type="submission" date="2020-06" db="EMBL/GenBank/DDBJ databases">
        <authorList>
            <person name="Li T."/>
            <person name="Hu X."/>
            <person name="Zhang T."/>
            <person name="Song X."/>
            <person name="Zhang H."/>
            <person name="Dai N."/>
            <person name="Sheng W."/>
            <person name="Hou X."/>
            <person name="Wei L."/>
        </authorList>
    </citation>
    <scope>NUCLEOTIDE SEQUENCE</scope>
    <source>
        <strain evidence="1">K16</strain>
        <tissue evidence="1">Leaf</tissue>
    </source>
</reference>
<dbReference type="PANTHER" id="PTHR35763:SF1">
    <property type="entry name" value="OS11G0133900 PROTEIN"/>
    <property type="match status" value="1"/>
</dbReference>
<keyword evidence="2" id="KW-1185">Reference proteome</keyword>
<organism evidence="1 2">
    <name type="scientific">Sesamum angolense</name>
    <dbReference type="NCBI Taxonomy" id="2727404"/>
    <lineage>
        <taxon>Eukaryota</taxon>
        <taxon>Viridiplantae</taxon>
        <taxon>Streptophyta</taxon>
        <taxon>Embryophyta</taxon>
        <taxon>Tracheophyta</taxon>
        <taxon>Spermatophyta</taxon>
        <taxon>Magnoliopsida</taxon>
        <taxon>eudicotyledons</taxon>
        <taxon>Gunneridae</taxon>
        <taxon>Pentapetalae</taxon>
        <taxon>asterids</taxon>
        <taxon>lamiids</taxon>
        <taxon>Lamiales</taxon>
        <taxon>Pedaliaceae</taxon>
        <taxon>Sesamum</taxon>
    </lineage>
</organism>
<sequence length="141" mass="16346">MGSSFQGANTTAKGVYRNLLKAVRKHVGKEEHKAHFTDFIKQEFRNNPYSENPQNLKLAHDYTFYLNSVHHHKWATFLKWYFRSEHVMSISLLELPNVYIVKVQELLFSYNIAVDRSDEMKKILGKSAASVGLQLPDVYLA</sequence>